<proteinExistence type="predicted"/>
<dbReference type="AlphaFoldDB" id="A0A9Q3JR24"/>
<organism evidence="1 2">
    <name type="scientific">Austropuccinia psidii MF-1</name>
    <dbReference type="NCBI Taxonomy" id="1389203"/>
    <lineage>
        <taxon>Eukaryota</taxon>
        <taxon>Fungi</taxon>
        <taxon>Dikarya</taxon>
        <taxon>Basidiomycota</taxon>
        <taxon>Pucciniomycotina</taxon>
        <taxon>Pucciniomycetes</taxon>
        <taxon>Pucciniales</taxon>
        <taxon>Sphaerophragmiaceae</taxon>
        <taxon>Austropuccinia</taxon>
    </lineage>
</organism>
<evidence type="ECO:0008006" key="3">
    <source>
        <dbReference type="Google" id="ProtNLM"/>
    </source>
</evidence>
<sequence length="155" mass="17799">MAEKSNKKENTSILILGGTNYSEWYLRMRFLLGSKEPLELCEKATGQDETPSAVNWGTKSSFEAITTITSRINQRVFLGVINSDTSDKVNLLWSKINKQYAFKRAMIKGQVWMNWKKANYSGNLHQYIDKTQKLLLELESVSVVMPDKILLYIIL</sequence>
<comment type="caution">
    <text evidence="1">The sequence shown here is derived from an EMBL/GenBank/DDBJ whole genome shotgun (WGS) entry which is preliminary data.</text>
</comment>
<keyword evidence="2" id="KW-1185">Reference proteome</keyword>
<evidence type="ECO:0000313" key="2">
    <source>
        <dbReference type="Proteomes" id="UP000765509"/>
    </source>
</evidence>
<accession>A0A9Q3JR24</accession>
<gene>
    <name evidence="1" type="ORF">O181_106231</name>
</gene>
<reference evidence="1" key="1">
    <citation type="submission" date="2021-03" db="EMBL/GenBank/DDBJ databases">
        <title>Draft genome sequence of rust myrtle Austropuccinia psidii MF-1, a brazilian biotype.</title>
        <authorList>
            <person name="Quecine M.C."/>
            <person name="Pachon D.M.R."/>
            <person name="Bonatelli M.L."/>
            <person name="Correr F.H."/>
            <person name="Franceschini L.M."/>
            <person name="Leite T.F."/>
            <person name="Margarido G.R.A."/>
            <person name="Almeida C.A."/>
            <person name="Ferrarezi J.A."/>
            <person name="Labate C.A."/>
        </authorList>
    </citation>
    <scope>NUCLEOTIDE SEQUENCE</scope>
    <source>
        <strain evidence="1">MF-1</strain>
    </source>
</reference>
<protein>
    <recommendedName>
        <fullName evidence="3">DUF4219 domain-containing protein</fullName>
    </recommendedName>
</protein>
<name>A0A9Q3JR24_9BASI</name>
<evidence type="ECO:0000313" key="1">
    <source>
        <dbReference type="EMBL" id="MBW0566516.1"/>
    </source>
</evidence>
<dbReference type="Proteomes" id="UP000765509">
    <property type="component" value="Unassembled WGS sequence"/>
</dbReference>
<dbReference type="EMBL" id="AVOT02079242">
    <property type="protein sequence ID" value="MBW0566516.1"/>
    <property type="molecule type" value="Genomic_DNA"/>
</dbReference>